<evidence type="ECO:0000313" key="1">
    <source>
        <dbReference type="EMBL" id="GFU46159.1"/>
    </source>
</evidence>
<gene>
    <name evidence="1" type="ORF">NPIL_221961</name>
</gene>
<feature type="non-terminal residue" evidence="1">
    <location>
        <position position="1"/>
    </location>
</feature>
<keyword evidence="2" id="KW-1185">Reference proteome</keyword>
<sequence>MRKYIKNLSPDRKFQLDQKVLAEQLFKGKKSSYIQSVPKPFVASRL</sequence>
<reference evidence="1" key="1">
    <citation type="submission" date="2020-08" db="EMBL/GenBank/DDBJ databases">
        <title>Multicomponent nature underlies the extraordinary mechanical properties of spider dragline silk.</title>
        <authorList>
            <person name="Kono N."/>
            <person name="Nakamura H."/>
            <person name="Mori M."/>
            <person name="Yoshida Y."/>
            <person name="Ohtoshi R."/>
            <person name="Malay A.D."/>
            <person name="Moran D.A.P."/>
            <person name="Tomita M."/>
            <person name="Numata K."/>
            <person name="Arakawa K."/>
        </authorList>
    </citation>
    <scope>NUCLEOTIDE SEQUENCE</scope>
</reference>
<evidence type="ECO:0000313" key="2">
    <source>
        <dbReference type="Proteomes" id="UP000887013"/>
    </source>
</evidence>
<dbReference type="OrthoDB" id="6108017at2759"/>
<name>A0A8X6UL17_NEPPI</name>
<dbReference type="Proteomes" id="UP000887013">
    <property type="component" value="Unassembled WGS sequence"/>
</dbReference>
<protein>
    <submittedName>
        <fullName evidence="1">Uncharacterized protein</fullName>
    </submittedName>
</protein>
<dbReference type="EMBL" id="BMAW01086126">
    <property type="protein sequence ID" value="GFU46159.1"/>
    <property type="molecule type" value="Genomic_DNA"/>
</dbReference>
<dbReference type="AlphaFoldDB" id="A0A8X6UL17"/>
<accession>A0A8X6UL17</accession>
<comment type="caution">
    <text evidence="1">The sequence shown here is derived from an EMBL/GenBank/DDBJ whole genome shotgun (WGS) entry which is preliminary data.</text>
</comment>
<proteinExistence type="predicted"/>
<organism evidence="1 2">
    <name type="scientific">Nephila pilipes</name>
    <name type="common">Giant wood spider</name>
    <name type="synonym">Nephila maculata</name>
    <dbReference type="NCBI Taxonomy" id="299642"/>
    <lineage>
        <taxon>Eukaryota</taxon>
        <taxon>Metazoa</taxon>
        <taxon>Ecdysozoa</taxon>
        <taxon>Arthropoda</taxon>
        <taxon>Chelicerata</taxon>
        <taxon>Arachnida</taxon>
        <taxon>Araneae</taxon>
        <taxon>Araneomorphae</taxon>
        <taxon>Entelegynae</taxon>
        <taxon>Araneoidea</taxon>
        <taxon>Nephilidae</taxon>
        <taxon>Nephila</taxon>
    </lineage>
</organism>